<organism evidence="1 2">
    <name type="scientific">Sphaerisporangium aureirubrum</name>
    <dbReference type="NCBI Taxonomy" id="1544736"/>
    <lineage>
        <taxon>Bacteria</taxon>
        <taxon>Bacillati</taxon>
        <taxon>Actinomycetota</taxon>
        <taxon>Actinomycetes</taxon>
        <taxon>Streptosporangiales</taxon>
        <taxon>Streptosporangiaceae</taxon>
        <taxon>Sphaerisporangium</taxon>
    </lineage>
</organism>
<proteinExistence type="predicted"/>
<dbReference type="Proteomes" id="UP001596137">
    <property type="component" value="Unassembled WGS sequence"/>
</dbReference>
<gene>
    <name evidence="1" type="ORF">ACFP1K_01670</name>
</gene>
<dbReference type="EMBL" id="JBHSRF010000002">
    <property type="protein sequence ID" value="MFC6079850.1"/>
    <property type="molecule type" value="Genomic_DNA"/>
</dbReference>
<evidence type="ECO:0000313" key="1">
    <source>
        <dbReference type="EMBL" id="MFC6079850.1"/>
    </source>
</evidence>
<name>A0ABW1NA25_9ACTN</name>
<accession>A0ABW1NA25</accession>
<reference evidence="2" key="1">
    <citation type="journal article" date="2019" name="Int. J. Syst. Evol. Microbiol.">
        <title>The Global Catalogue of Microorganisms (GCM) 10K type strain sequencing project: providing services to taxonomists for standard genome sequencing and annotation.</title>
        <authorList>
            <consortium name="The Broad Institute Genomics Platform"/>
            <consortium name="The Broad Institute Genome Sequencing Center for Infectious Disease"/>
            <person name="Wu L."/>
            <person name="Ma J."/>
        </authorList>
    </citation>
    <scope>NUCLEOTIDE SEQUENCE [LARGE SCALE GENOMIC DNA]</scope>
    <source>
        <strain evidence="2">JCM 30346</strain>
    </source>
</reference>
<sequence length="207" mass="23937">MVDSDQWAHRLLIVQDDIDHDDPPHEIIRGLTDFFTTAGRLVENYSTQQINDGLWFLSSPRCDLLYTLYDEQVDVALRLGCVEAIRAMYENLFAPHCRRIMSNGVETPPEEPLNSICYMWWDNFPSWGRPEEPYHRRIDSALLAVMRDNLAGKNIACVESGLHGLGHWHHNYPDQVETTIDDFLRTHRRLTPPLREYALAARGGHVL</sequence>
<comment type="caution">
    <text evidence="1">The sequence shown here is derived from an EMBL/GenBank/DDBJ whole genome shotgun (WGS) entry which is preliminary data.</text>
</comment>
<protein>
    <submittedName>
        <fullName evidence="1">Uncharacterized protein</fullName>
    </submittedName>
</protein>
<dbReference type="RefSeq" id="WP_380746318.1">
    <property type="nucleotide sequence ID" value="NZ_JBHSRF010000002.1"/>
</dbReference>
<evidence type="ECO:0000313" key="2">
    <source>
        <dbReference type="Proteomes" id="UP001596137"/>
    </source>
</evidence>
<keyword evidence="2" id="KW-1185">Reference proteome</keyword>